<name>A0A369Q912_9SPHN</name>
<dbReference type="OrthoDB" id="7408536at2"/>
<dbReference type="RefSeq" id="WP_115367321.1">
    <property type="nucleotide sequence ID" value="NZ_QBKA01000002.1"/>
</dbReference>
<proteinExistence type="predicted"/>
<keyword evidence="2" id="KW-1185">Reference proteome</keyword>
<gene>
    <name evidence="1" type="ORF">HME9302_02593</name>
</gene>
<protein>
    <submittedName>
        <fullName evidence="1">Uncharacterized protein</fullName>
    </submittedName>
</protein>
<dbReference type="EMBL" id="QBKA01000002">
    <property type="protein sequence ID" value="RDC61371.1"/>
    <property type="molecule type" value="Genomic_DNA"/>
</dbReference>
<accession>A0A369Q912</accession>
<evidence type="ECO:0000313" key="2">
    <source>
        <dbReference type="Proteomes" id="UP000253727"/>
    </source>
</evidence>
<sequence length="109" mass="11189">MTMTTTIAALRISNEIATTENLLDQAGAAIATLTATAMIARADTGSASGTGQIALMRLAKAQQQLVGAQSEIHRAHAELLKTAKIVGEADHDGKCPVAPSAIVDHQEAA</sequence>
<comment type="caution">
    <text evidence="1">The sequence shown here is derived from an EMBL/GenBank/DDBJ whole genome shotgun (WGS) entry which is preliminary data.</text>
</comment>
<organism evidence="1 2">
    <name type="scientific">Alteripontixanthobacter maritimus</name>
    <dbReference type="NCBI Taxonomy" id="2161824"/>
    <lineage>
        <taxon>Bacteria</taxon>
        <taxon>Pseudomonadati</taxon>
        <taxon>Pseudomonadota</taxon>
        <taxon>Alphaproteobacteria</taxon>
        <taxon>Sphingomonadales</taxon>
        <taxon>Erythrobacteraceae</taxon>
        <taxon>Alteripontixanthobacter</taxon>
    </lineage>
</organism>
<dbReference type="AlphaFoldDB" id="A0A369Q912"/>
<reference evidence="1 2" key="1">
    <citation type="submission" date="2018-04" db="EMBL/GenBank/DDBJ databases">
        <title>Altererythrobacter sp. HME9302 genome sequencing and assembly.</title>
        <authorList>
            <person name="Kang H."/>
            <person name="Kim H."/>
            <person name="Joh K."/>
        </authorList>
    </citation>
    <scope>NUCLEOTIDE SEQUENCE [LARGE SCALE GENOMIC DNA]</scope>
    <source>
        <strain evidence="1 2">HME9302</strain>
    </source>
</reference>
<evidence type="ECO:0000313" key="1">
    <source>
        <dbReference type="EMBL" id="RDC61371.1"/>
    </source>
</evidence>
<dbReference type="Proteomes" id="UP000253727">
    <property type="component" value="Unassembled WGS sequence"/>
</dbReference>